<reference evidence="2" key="4">
    <citation type="submission" date="2000-08" db="EMBL/GenBank/DDBJ databases">
        <authorList>
            <person name="Adachi J."/>
            <person name="Aizawa K."/>
            <person name="Akahira S."/>
            <person name="Akimura T."/>
            <person name="Arai A."/>
            <person name="Aono H."/>
            <person name="Arakawa T."/>
            <person name="Bono H."/>
            <person name="Carninci P."/>
            <person name="Fukuda S."/>
            <person name="Fukunishi Y."/>
            <person name="Furuno M."/>
            <person name="Hanagaki T."/>
            <person name="Hara A."/>
            <person name="Hayatsu N."/>
            <person name="Hiramoto K."/>
            <person name="Hiraoka T."/>
            <person name="Hori F."/>
            <person name="Imotani K."/>
            <person name="Ishii Y."/>
            <person name="Itoh M."/>
            <person name="Izawa M."/>
            <person name="Kasukawa T."/>
            <person name="Kato H."/>
            <person name="Kawai J."/>
            <person name="Kojima Y."/>
            <person name="Konno H."/>
            <person name="Kouda M."/>
            <person name="Koya S."/>
            <person name="Kurihara C."/>
            <person name="Matsuyama T."/>
            <person name="Miyazaki A."/>
            <person name="Nishi K."/>
            <person name="Nomura K."/>
            <person name="Numazaki R."/>
            <person name="Ohno M."/>
            <person name="Okazaki Y."/>
            <person name="Okido T."/>
            <person name="Owa C."/>
            <person name="Saito H."/>
            <person name="Saito R."/>
            <person name="Sakai C."/>
            <person name="Sakai K."/>
            <person name="Sano H."/>
            <person name="Sasaki D."/>
            <person name="Shibata K."/>
            <person name="Shibata Y."/>
            <person name="Shinagawa A."/>
            <person name="Shiraki T."/>
            <person name="Sogabe Y."/>
            <person name="Suzuki H."/>
            <person name="Tagami M."/>
            <person name="Tagawa A."/>
            <person name="Takahashi F."/>
            <person name="Tanaka T."/>
            <person name="Tejima Y."/>
            <person name="Toya T."/>
            <person name="Yamamura T."/>
            <person name="Yasunishi A."/>
            <person name="Yoshida K."/>
            <person name="Yoshino M."/>
            <person name="Muramatsu M."/>
            <person name="Hayashizaki Y."/>
        </authorList>
    </citation>
    <scope>NUCLEOTIDE SEQUENCE</scope>
    <source>
        <strain evidence="2">C57BL/6J</strain>
        <tissue evidence="2">Testis</tissue>
    </source>
</reference>
<evidence type="ECO:0000313" key="3">
    <source>
        <dbReference type="MGI" id="MGI:1925305"/>
    </source>
</evidence>
<proteinExistence type="evidence at transcript level"/>
<feature type="region of interest" description="Disordered" evidence="1">
    <location>
        <begin position="31"/>
        <end position="52"/>
    </location>
</feature>
<dbReference type="MGI" id="MGI:1925305">
    <property type="gene designation" value="4930569F06Rik"/>
</dbReference>
<dbReference type="EMBL" id="AK019794">
    <property type="protein sequence ID" value="BAB31854.1"/>
    <property type="molecule type" value="mRNA"/>
</dbReference>
<reference evidence="2" key="8">
    <citation type="journal article" date="2005" name="Science">
        <title>Antisense Transcription in the Mammalian Transcriptome.</title>
        <authorList>
            <consortium name="RIKEN Genome Exploration Research Group and Genome Science Group (Genome Network Project Core Group) and the FANTOM Consortium"/>
        </authorList>
    </citation>
    <scope>NUCLEOTIDE SEQUENCE</scope>
    <source>
        <strain evidence="2">C57BL/6J</strain>
        <tissue evidence="2">Testis</tissue>
    </source>
</reference>
<evidence type="ECO:0000256" key="1">
    <source>
        <dbReference type="SAM" id="MobiDB-lite"/>
    </source>
</evidence>
<feature type="region of interest" description="Disordered" evidence="1">
    <location>
        <begin position="82"/>
        <end position="102"/>
    </location>
</feature>
<gene>
    <name evidence="3" type="primary">4930569F06Rik</name>
</gene>
<sequence length="102" mass="11415">MWILWDISKTLMTQAGLMKCLLDAHPAFPPLSRHKDPSVKNGRRHSSWGRAVAHRPTQLGLGERLQVGASRETLRTVPLDNRFIGRPSQEDGAERGSFLMGL</sequence>
<reference evidence="2" key="3">
    <citation type="journal article" date="2000" name="Genome Res.">
        <title>RIKEN integrated sequence analysis (RISA) system--384-format sequencing pipeline with 384 multicapillary sequencer.</title>
        <authorList>
            <person name="Shibata K."/>
            <person name="Itoh M."/>
            <person name="Aizawa K."/>
            <person name="Nagaoka S."/>
            <person name="Sasaki N."/>
            <person name="Carninci P."/>
            <person name="Konno H."/>
            <person name="Akiyama J."/>
            <person name="Nishi K."/>
            <person name="Kitsunai T."/>
            <person name="Tashiro H."/>
            <person name="Itoh M."/>
            <person name="Sumi N."/>
            <person name="Ishii Y."/>
            <person name="Nakamura S."/>
            <person name="Hazama M."/>
            <person name="Nishine T."/>
            <person name="Harada A."/>
            <person name="Yamamoto R."/>
            <person name="Matsumoto H."/>
            <person name="Sakaguchi S."/>
            <person name="Ikegami T."/>
            <person name="Kashiwagi K."/>
            <person name="Fujiwake S."/>
            <person name="Inoue K."/>
            <person name="Togawa Y."/>
            <person name="Izawa M."/>
            <person name="Ohara E."/>
            <person name="Watahiki M."/>
            <person name="Yoneda Y."/>
            <person name="Ishikawa T."/>
            <person name="Ozawa K."/>
            <person name="Tanaka T."/>
            <person name="Matsuura S."/>
            <person name="Kawai J."/>
            <person name="Okazaki Y."/>
            <person name="Muramatsu M."/>
            <person name="Inoue Y."/>
            <person name="Kira A."/>
            <person name="Hayashizaki Y."/>
        </authorList>
    </citation>
    <scope>NUCLEOTIDE SEQUENCE</scope>
    <source>
        <strain evidence="2">C57BL/6J</strain>
        <tissue evidence="2">Testis</tissue>
    </source>
</reference>
<evidence type="ECO:0000313" key="2">
    <source>
        <dbReference type="EMBL" id="BAB31854.1"/>
    </source>
</evidence>
<reference evidence="2" key="2">
    <citation type="journal article" date="2000" name="Genome Res.">
        <title>Normalization and subtraction of cap-trapper-selected cDNAs to prepare full-length cDNA libraries for rapid discovery of new genes.</title>
        <authorList>
            <person name="Carninci P."/>
            <person name="Shibata Y."/>
            <person name="Hayatsu N."/>
            <person name="Sugahara Y."/>
            <person name="Shibata K."/>
            <person name="Itoh M."/>
            <person name="Konno H."/>
            <person name="Okazaki Y."/>
            <person name="Muramatsu M."/>
            <person name="Hayashizaki Y."/>
        </authorList>
    </citation>
    <scope>NUCLEOTIDE SEQUENCE</scope>
    <source>
        <strain evidence="2">C57BL/6J</strain>
        <tissue evidence="2">Testis</tissue>
    </source>
</reference>
<name>Q9D2F2_MOUSE</name>
<accession>Q9D2F2</accession>
<organism evidence="2">
    <name type="scientific">Mus musculus</name>
    <name type="common">Mouse</name>
    <dbReference type="NCBI Taxonomy" id="10090"/>
    <lineage>
        <taxon>Eukaryota</taxon>
        <taxon>Metazoa</taxon>
        <taxon>Chordata</taxon>
        <taxon>Craniata</taxon>
        <taxon>Vertebrata</taxon>
        <taxon>Euteleostomi</taxon>
        <taxon>Mammalia</taxon>
        <taxon>Eutheria</taxon>
        <taxon>Euarchontoglires</taxon>
        <taxon>Glires</taxon>
        <taxon>Rodentia</taxon>
        <taxon>Myomorpha</taxon>
        <taxon>Muroidea</taxon>
        <taxon>Muridae</taxon>
        <taxon>Murinae</taxon>
        <taxon>Mus</taxon>
        <taxon>Mus</taxon>
    </lineage>
</organism>
<protein>
    <submittedName>
        <fullName evidence="2">Uncharacterized protein</fullName>
    </submittedName>
</protein>
<reference evidence="2" key="1">
    <citation type="journal article" date="1999" name="Methods Enzymol.">
        <title>High-efficiency full-length cDNA cloning.</title>
        <authorList>
            <person name="Carninci P."/>
            <person name="Hayashizaki Y."/>
        </authorList>
    </citation>
    <scope>NUCLEOTIDE SEQUENCE</scope>
    <source>
        <strain evidence="2">C57BL/6J</strain>
        <tissue evidence="2">Testis</tissue>
    </source>
</reference>
<reference evidence="2" key="5">
    <citation type="journal article" date="2001" name="Nature">
        <title>Functional annotation of a full-length mouse cDNA collection.</title>
        <authorList>
            <consortium name="The RIKEN Genome Exploration Research Group Phase II Team and the FANTOM Consortium"/>
        </authorList>
    </citation>
    <scope>NUCLEOTIDE SEQUENCE</scope>
    <source>
        <strain evidence="2">C57BL/6J</strain>
        <tissue evidence="2">Testis</tissue>
    </source>
</reference>
<reference evidence="2" key="7">
    <citation type="journal article" date="2005" name="Science">
        <title>The Transcriptional Landscape of the Mammalian Genome.</title>
        <authorList>
            <consortium name="The FANTOM Consortium"/>
            <consortium name="Riken Genome Exploration Research Group and Genome Science Group (Genome Network Project Core Group)"/>
        </authorList>
    </citation>
    <scope>NUCLEOTIDE SEQUENCE</scope>
    <source>
        <strain evidence="2">C57BL/6J</strain>
        <tissue evidence="2">Testis</tissue>
    </source>
</reference>
<reference evidence="2" key="6">
    <citation type="journal article" date="2002" name="Nature">
        <title>Analysis of the mouse transcriptome based on functional annotation of 60,770 full-length cDNAs.</title>
        <authorList>
            <consortium name="The FANTOM Consortium and the RIKEN Genome Exploration Research Group Phase I and II Team"/>
        </authorList>
    </citation>
    <scope>NUCLEOTIDE SEQUENCE</scope>
    <source>
        <strain evidence="2">C57BL/6J</strain>
        <tissue evidence="2">Testis</tissue>
    </source>
</reference>
<dbReference type="AlphaFoldDB" id="Q9D2F2"/>
<dbReference type="AGR" id="MGI:1925305"/>